<evidence type="ECO:0000256" key="3">
    <source>
        <dbReference type="ARBA" id="ARBA00022679"/>
    </source>
</evidence>
<keyword evidence="7" id="KW-0057">Aromatic amino acid biosynthesis</keyword>
<dbReference type="HAMAP" id="MF_00109">
    <property type="entry name" value="Shikimate_kinase"/>
    <property type="match status" value="1"/>
</dbReference>
<evidence type="ECO:0000256" key="6">
    <source>
        <dbReference type="ARBA" id="ARBA00022840"/>
    </source>
</evidence>
<dbReference type="GO" id="GO:0004765">
    <property type="term" value="F:shikimate kinase activity"/>
    <property type="evidence" value="ECO:0007669"/>
    <property type="project" value="UniProtKB-EC"/>
</dbReference>
<keyword evidence="9" id="KW-1185">Reference proteome</keyword>
<protein>
    <submittedName>
        <fullName evidence="8">Shikimate Kinase</fullName>
        <ecNumber evidence="8">2.7.1.71</ecNumber>
    </submittedName>
</protein>
<dbReference type="InterPro" id="IPR027417">
    <property type="entry name" value="P-loop_NTPase"/>
</dbReference>
<sequence length="224" mass="24890">MRRSAGLSMEVEPHVLRLQAAELGSRLRGTNVFFVGMMGTGKSTVARALADVMGRYIFLDTDTIIEELLGASVGEVFAKDGEEGFRSVESQVLDQVHSYVKMCVATGGGIVSENKNWGKMQTGMVVWLDMEPKDIFERLSKDPEEVAKRPLLAGDDPQGKLEELLEKRKPQYAQADVTVQLKPEDGVDDITYNVVNTILEFIDSNPPKWQKWKEKANAAGIEWA</sequence>
<keyword evidence="6" id="KW-0067">ATP-binding</keyword>
<dbReference type="OMA" id="CEPEVIM"/>
<dbReference type="STRING" id="2880.D8LTH1"/>
<evidence type="ECO:0000313" key="8">
    <source>
        <dbReference type="EMBL" id="CBN78012.1"/>
    </source>
</evidence>
<dbReference type="Proteomes" id="UP000002630">
    <property type="component" value="Linkage Group LG15"/>
</dbReference>
<dbReference type="CDD" id="cd00464">
    <property type="entry name" value="SK"/>
    <property type="match status" value="1"/>
</dbReference>
<dbReference type="InterPro" id="IPR000623">
    <property type="entry name" value="Shikimate_kinase/TSH1"/>
</dbReference>
<evidence type="ECO:0000256" key="2">
    <source>
        <dbReference type="ARBA" id="ARBA00022605"/>
    </source>
</evidence>
<dbReference type="PRINTS" id="PR01100">
    <property type="entry name" value="SHIKIMTKNASE"/>
</dbReference>
<dbReference type="eggNOG" id="ENOG502QTKR">
    <property type="taxonomic scope" value="Eukaryota"/>
</dbReference>
<dbReference type="InterPro" id="IPR031322">
    <property type="entry name" value="Shikimate/glucono_kinase"/>
</dbReference>
<dbReference type="EC" id="2.7.1.71" evidence="8"/>
<dbReference type="SUPFAM" id="SSF52540">
    <property type="entry name" value="P-loop containing nucleoside triphosphate hydrolases"/>
    <property type="match status" value="1"/>
</dbReference>
<gene>
    <name evidence="8" type="primary">SK</name>
    <name evidence="8" type="ORF">Esi_0082_0019</name>
</gene>
<dbReference type="GO" id="GO:0005829">
    <property type="term" value="C:cytosol"/>
    <property type="evidence" value="ECO:0007669"/>
    <property type="project" value="TreeGrafter"/>
</dbReference>
<dbReference type="GO" id="GO:0005524">
    <property type="term" value="F:ATP binding"/>
    <property type="evidence" value="ECO:0007669"/>
    <property type="project" value="UniProtKB-KW"/>
</dbReference>
<comment type="similarity">
    <text evidence="1">Belongs to the shikimate kinase family.</text>
</comment>
<accession>D8LTH1</accession>
<dbReference type="OrthoDB" id="197068at2759"/>
<dbReference type="GO" id="GO:0008652">
    <property type="term" value="P:amino acid biosynthetic process"/>
    <property type="evidence" value="ECO:0007669"/>
    <property type="project" value="UniProtKB-KW"/>
</dbReference>
<dbReference type="EMBL" id="FN649740">
    <property type="protein sequence ID" value="CBN78012.1"/>
    <property type="molecule type" value="Genomic_DNA"/>
</dbReference>
<dbReference type="Pfam" id="PF01202">
    <property type="entry name" value="SKI"/>
    <property type="match status" value="1"/>
</dbReference>
<name>D8LTH1_ECTSI</name>
<organism evidence="8 9">
    <name type="scientific">Ectocarpus siliculosus</name>
    <name type="common">Brown alga</name>
    <name type="synonym">Conferva siliculosa</name>
    <dbReference type="NCBI Taxonomy" id="2880"/>
    <lineage>
        <taxon>Eukaryota</taxon>
        <taxon>Sar</taxon>
        <taxon>Stramenopiles</taxon>
        <taxon>Ochrophyta</taxon>
        <taxon>PX clade</taxon>
        <taxon>Phaeophyceae</taxon>
        <taxon>Ectocarpales</taxon>
        <taxon>Ectocarpaceae</taxon>
        <taxon>Ectocarpus</taxon>
    </lineage>
</organism>
<evidence type="ECO:0000256" key="7">
    <source>
        <dbReference type="ARBA" id="ARBA00023141"/>
    </source>
</evidence>
<dbReference type="PANTHER" id="PTHR21087">
    <property type="entry name" value="SHIKIMATE KINASE"/>
    <property type="match status" value="1"/>
</dbReference>
<evidence type="ECO:0000256" key="4">
    <source>
        <dbReference type="ARBA" id="ARBA00022741"/>
    </source>
</evidence>
<reference evidence="8 9" key="1">
    <citation type="journal article" date="2010" name="Nature">
        <title>The Ectocarpus genome and the independent evolution of multicellularity in brown algae.</title>
        <authorList>
            <person name="Cock J.M."/>
            <person name="Sterck L."/>
            <person name="Rouze P."/>
            <person name="Scornet D."/>
            <person name="Allen A.E."/>
            <person name="Amoutzias G."/>
            <person name="Anthouard V."/>
            <person name="Artiguenave F."/>
            <person name="Aury J.M."/>
            <person name="Badger J.H."/>
            <person name="Beszteri B."/>
            <person name="Billiau K."/>
            <person name="Bonnet E."/>
            <person name="Bothwell J.H."/>
            <person name="Bowler C."/>
            <person name="Boyen C."/>
            <person name="Brownlee C."/>
            <person name="Carrano C.J."/>
            <person name="Charrier B."/>
            <person name="Cho G.Y."/>
            <person name="Coelho S.M."/>
            <person name="Collen J."/>
            <person name="Corre E."/>
            <person name="Da Silva C."/>
            <person name="Delage L."/>
            <person name="Delaroque N."/>
            <person name="Dittami S.M."/>
            <person name="Doulbeau S."/>
            <person name="Elias M."/>
            <person name="Farnham G."/>
            <person name="Gachon C.M."/>
            <person name="Gschloessl B."/>
            <person name="Heesch S."/>
            <person name="Jabbari K."/>
            <person name="Jubin C."/>
            <person name="Kawai H."/>
            <person name="Kimura K."/>
            <person name="Kloareg B."/>
            <person name="Kupper F.C."/>
            <person name="Lang D."/>
            <person name="Le Bail A."/>
            <person name="Leblanc C."/>
            <person name="Lerouge P."/>
            <person name="Lohr M."/>
            <person name="Lopez P.J."/>
            <person name="Martens C."/>
            <person name="Maumus F."/>
            <person name="Michel G."/>
            <person name="Miranda-Saavedra D."/>
            <person name="Morales J."/>
            <person name="Moreau H."/>
            <person name="Motomura T."/>
            <person name="Nagasato C."/>
            <person name="Napoli C.A."/>
            <person name="Nelson D.R."/>
            <person name="Nyvall-Collen P."/>
            <person name="Peters A.F."/>
            <person name="Pommier C."/>
            <person name="Potin P."/>
            <person name="Poulain J."/>
            <person name="Quesneville H."/>
            <person name="Read B."/>
            <person name="Rensing S.A."/>
            <person name="Ritter A."/>
            <person name="Rousvoal S."/>
            <person name="Samanta M."/>
            <person name="Samson G."/>
            <person name="Schroeder D.C."/>
            <person name="Segurens B."/>
            <person name="Strittmatter M."/>
            <person name="Tonon T."/>
            <person name="Tregear J.W."/>
            <person name="Valentin K."/>
            <person name="von Dassow P."/>
            <person name="Yamagishi T."/>
            <person name="Van de Peer Y."/>
            <person name="Wincker P."/>
        </authorList>
    </citation>
    <scope>NUCLEOTIDE SEQUENCE [LARGE SCALE GENOMIC DNA]</scope>
    <source>
        <strain evidence="9">Ec32 / CCAP1310/4</strain>
    </source>
</reference>
<keyword evidence="2" id="KW-0028">Amino-acid biosynthesis</keyword>
<evidence type="ECO:0000313" key="9">
    <source>
        <dbReference type="Proteomes" id="UP000002630"/>
    </source>
</evidence>
<evidence type="ECO:0000256" key="1">
    <source>
        <dbReference type="ARBA" id="ARBA00006997"/>
    </source>
</evidence>
<dbReference type="AlphaFoldDB" id="D8LTH1"/>
<dbReference type="EMBL" id="FN649056">
    <property type="protein sequence ID" value="CBN78012.1"/>
    <property type="molecule type" value="Genomic_DNA"/>
</dbReference>
<proteinExistence type="inferred from homology"/>
<dbReference type="PANTHER" id="PTHR21087:SF16">
    <property type="entry name" value="SHIKIMATE KINASE 1, CHLOROPLASTIC"/>
    <property type="match status" value="1"/>
</dbReference>
<dbReference type="Gene3D" id="3.40.50.300">
    <property type="entry name" value="P-loop containing nucleotide triphosphate hydrolases"/>
    <property type="match status" value="1"/>
</dbReference>
<keyword evidence="4" id="KW-0547">Nucleotide-binding</keyword>
<dbReference type="GO" id="GO:0009073">
    <property type="term" value="P:aromatic amino acid family biosynthetic process"/>
    <property type="evidence" value="ECO:0007669"/>
    <property type="project" value="UniProtKB-KW"/>
</dbReference>
<keyword evidence="5 8" id="KW-0418">Kinase</keyword>
<dbReference type="InParanoid" id="D8LTH1"/>
<evidence type="ECO:0000256" key="5">
    <source>
        <dbReference type="ARBA" id="ARBA00022777"/>
    </source>
</evidence>
<keyword evidence="3 8" id="KW-0808">Transferase</keyword>